<dbReference type="Pfam" id="PF01263">
    <property type="entry name" value="Aldose_epim"/>
    <property type="match status" value="1"/>
</dbReference>
<dbReference type="GO" id="GO:0004034">
    <property type="term" value="F:aldose 1-epimerase activity"/>
    <property type="evidence" value="ECO:0007669"/>
    <property type="project" value="UniProtKB-EC"/>
</dbReference>
<dbReference type="InterPro" id="IPR047215">
    <property type="entry name" value="Galactose_mutarotase-like"/>
</dbReference>
<dbReference type="Proteomes" id="UP000180098">
    <property type="component" value="Unassembled WGS sequence"/>
</dbReference>
<keyword evidence="7 8" id="KW-0119">Carbohydrate metabolism</keyword>
<feature type="active site" description="Proton acceptor" evidence="9">
    <location>
        <position position="313"/>
    </location>
</feature>
<comment type="pathway">
    <text evidence="2 8">Carbohydrate metabolism; hexose metabolism.</text>
</comment>
<feature type="binding site" evidence="10">
    <location>
        <position position="252"/>
    </location>
    <ligand>
        <name>beta-D-galactose</name>
        <dbReference type="ChEBI" id="CHEBI:27667"/>
    </ligand>
</feature>
<protein>
    <recommendedName>
        <fullName evidence="5 8">Aldose 1-epimerase</fullName>
        <ecNumber evidence="4 8">5.1.3.3</ecNumber>
    </recommendedName>
</protein>
<sequence>MTIKKELFSELDDKKIYSYTLKNQQGMEVTCIDYGCIITSIFVPDAKGNLENVVLGFNALEDYQKYSPYFGAVCGRVAGRITRGQFELNGKKYQLATNNGNHHLHGGVEGFDKLVWNSTTVETDDELAVVFSRLSKDGEEGYPGNVEMTVKYTLTKNNEFIITYEGETDETTLLNVTNHTYFNLSGNAKRDILNHRLELKSDQFLELNNGLVPTGEQLTVEGTPFDFRKGRKIIDGTTSTHPQNQLAGAGYDHPFLLSENNHSEIVLVDDESGRRLIIETDQPCVVLYTGTQLQDDFKIGDVQSRKYLGLCLETQGVPDAINHSHFPSVVLEKDRKYHSQTKYSFGIIDK</sequence>
<accession>A0A1S2LNU2</accession>
<comment type="caution">
    <text evidence="12">The sequence shown here is derived from an EMBL/GenBank/DDBJ whole genome shotgun (WGS) entry which is preliminary data.</text>
</comment>
<dbReference type="Gene3D" id="2.70.98.10">
    <property type="match status" value="1"/>
</dbReference>
<dbReference type="PANTHER" id="PTHR10091">
    <property type="entry name" value="ALDOSE-1-EPIMERASE"/>
    <property type="match status" value="1"/>
</dbReference>
<proteinExistence type="inferred from homology"/>
<dbReference type="RefSeq" id="WP_071312980.1">
    <property type="nucleotide sequence ID" value="NZ_MLQQ01000013.1"/>
</dbReference>
<keyword evidence="6 8" id="KW-0413">Isomerase</keyword>
<dbReference type="SUPFAM" id="SSF74650">
    <property type="entry name" value="Galactose mutarotase-like"/>
    <property type="match status" value="1"/>
</dbReference>
<dbReference type="EMBL" id="MLQQ01000013">
    <property type="protein sequence ID" value="OIJ13870.1"/>
    <property type="molecule type" value="Genomic_DNA"/>
</dbReference>
<dbReference type="InterPro" id="IPR018052">
    <property type="entry name" value="Ald1_epimerase_CS"/>
</dbReference>
<evidence type="ECO:0000256" key="4">
    <source>
        <dbReference type="ARBA" id="ARBA00013185"/>
    </source>
</evidence>
<reference evidence="12 13" key="1">
    <citation type="submission" date="2016-10" db="EMBL/GenBank/DDBJ databases">
        <title>Draft genome sequences of four alkaliphilic bacteria belonging to the Anaerobacillus genus.</title>
        <authorList>
            <person name="Bassil N.M."/>
            <person name="Lloyd J.R."/>
        </authorList>
    </citation>
    <scope>NUCLEOTIDE SEQUENCE [LARGE SCALE GENOMIC DNA]</scope>
    <source>
        <strain evidence="12 13">DSM 15340</strain>
    </source>
</reference>
<dbReference type="InterPro" id="IPR014718">
    <property type="entry name" value="GH-type_carb-bd"/>
</dbReference>
<dbReference type="UniPathway" id="UPA00242"/>
<evidence type="ECO:0000256" key="8">
    <source>
        <dbReference type="PIRNR" id="PIRNR005096"/>
    </source>
</evidence>
<feature type="active site" description="Proton donor" evidence="9">
    <location>
        <position position="179"/>
    </location>
</feature>
<dbReference type="AlphaFoldDB" id="A0A1S2LNU2"/>
<evidence type="ECO:0000313" key="13">
    <source>
        <dbReference type="Proteomes" id="UP000180098"/>
    </source>
</evidence>
<dbReference type="PIRSF" id="PIRSF005096">
    <property type="entry name" value="GALM"/>
    <property type="match status" value="1"/>
</dbReference>
<dbReference type="InterPro" id="IPR008183">
    <property type="entry name" value="Aldose_1/G6P_1-epimerase"/>
</dbReference>
<dbReference type="PANTHER" id="PTHR10091:SF0">
    <property type="entry name" value="GALACTOSE MUTAROTASE"/>
    <property type="match status" value="1"/>
</dbReference>
<dbReference type="OrthoDB" id="9779408at2"/>
<keyword evidence="13" id="KW-1185">Reference proteome</keyword>
<name>A0A1S2LNU2_9BACI</name>
<evidence type="ECO:0000256" key="1">
    <source>
        <dbReference type="ARBA" id="ARBA00001614"/>
    </source>
</evidence>
<dbReference type="InterPro" id="IPR015443">
    <property type="entry name" value="Aldose_1-epimerase"/>
</dbReference>
<dbReference type="InterPro" id="IPR011013">
    <property type="entry name" value="Gal_mutarotase_sf_dom"/>
</dbReference>
<evidence type="ECO:0000256" key="11">
    <source>
        <dbReference type="PIRSR" id="PIRSR005096-3"/>
    </source>
</evidence>
<evidence type="ECO:0000313" key="12">
    <source>
        <dbReference type="EMBL" id="OIJ13870.1"/>
    </source>
</evidence>
<dbReference type="GO" id="GO:0006006">
    <property type="term" value="P:glucose metabolic process"/>
    <property type="evidence" value="ECO:0007669"/>
    <property type="project" value="TreeGrafter"/>
</dbReference>
<gene>
    <name evidence="12" type="ORF">BKP35_08835</name>
</gene>
<evidence type="ECO:0000256" key="7">
    <source>
        <dbReference type="ARBA" id="ARBA00023277"/>
    </source>
</evidence>
<comment type="similarity">
    <text evidence="3 8">Belongs to the aldose epimerase family.</text>
</comment>
<evidence type="ECO:0000256" key="3">
    <source>
        <dbReference type="ARBA" id="ARBA00006206"/>
    </source>
</evidence>
<comment type="catalytic activity">
    <reaction evidence="1 8">
        <text>alpha-D-glucose = beta-D-glucose</text>
        <dbReference type="Rhea" id="RHEA:10264"/>
        <dbReference type="ChEBI" id="CHEBI:15903"/>
        <dbReference type="ChEBI" id="CHEBI:17925"/>
        <dbReference type="EC" id="5.1.3.3"/>
    </reaction>
</comment>
<evidence type="ECO:0000256" key="6">
    <source>
        <dbReference type="ARBA" id="ARBA00023235"/>
    </source>
</evidence>
<dbReference type="EC" id="5.1.3.3" evidence="4 8"/>
<dbReference type="NCBIfam" id="NF008277">
    <property type="entry name" value="PRK11055.1"/>
    <property type="match status" value="1"/>
</dbReference>
<feature type="binding site" evidence="11">
    <location>
        <begin position="179"/>
        <end position="181"/>
    </location>
    <ligand>
        <name>beta-D-galactose</name>
        <dbReference type="ChEBI" id="CHEBI:27667"/>
    </ligand>
</feature>
<dbReference type="CDD" id="cd09019">
    <property type="entry name" value="galactose_mutarotase_like"/>
    <property type="match status" value="1"/>
</dbReference>
<dbReference type="PROSITE" id="PS00545">
    <property type="entry name" value="ALDOSE_1_EPIMERASE"/>
    <property type="match status" value="1"/>
</dbReference>
<organism evidence="12 13">
    <name type="scientific">Anaerobacillus arseniciselenatis</name>
    <dbReference type="NCBI Taxonomy" id="85682"/>
    <lineage>
        <taxon>Bacteria</taxon>
        <taxon>Bacillati</taxon>
        <taxon>Bacillota</taxon>
        <taxon>Bacilli</taxon>
        <taxon>Bacillales</taxon>
        <taxon>Bacillaceae</taxon>
        <taxon>Anaerobacillus</taxon>
    </lineage>
</organism>
<evidence type="ECO:0000256" key="9">
    <source>
        <dbReference type="PIRSR" id="PIRSR005096-1"/>
    </source>
</evidence>
<evidence type="ECO:0000256" key="5">
    <source>
        <dbReference type="ARBA" id="ARBA00014165"/>
    </source>
</evidence>
<dbReference type="GO" id="GO:0030246">
    <property type="term" value="F:carbohydrate binding"/>
    <property type="evidence" value="ECO:0007669"/>
    <property type="project" value="InterPro"/>
</dbReference>
<dbReference type="GO" id="GO:0033499">
    <property type="term" value="P:galactose catabolic process via UDP-galactose, Leloir pathway"/>
    <property type="evidence" value="ECO:0007669"/>
    <property type="project" value="TreeGrafter"/>
</dbReference>
<evidence type="ECO:0000256" key="10">
    <source>
        <dbReference type="PIRSR" id="PIRSR005096-2"/>
    </source>
</evidence>
<evidence type="ECO:0000256" key="2">
    <source>
        <dbReference type="ARBA" id="ARBA00005028"/>
    </source>
</evidence>